<dbReference type="GO" id="GO:0005524">
    <property type="term" value="F:ATP binding"/>
    <property type="evidence" value="ECO:0007669"/>
    <property type="project" value="UniProtKB-KW"/>
</dbReference>
<comment type="catalytic activity">
    <reaction evidence="7">
        <text>L-threonyl-[protein] + ATP = O-phospho-L-threonyl-[protein] + ADP + H(+)</text>
        <dbReference type="Rhea" id="RHEA:46608"/>
        <dbReference type="Rhea" id="RHEA-COMP:11060"/>
        <dbReference type="Rhea" id="RHEA-COMP:11605"/>
        <dbReference type="ChEBI" id="CHEBI:15378"/>
        <dbReference type="ChEBI" id="CHEBI:30013"/>
        <dbReference type="ChEBI" id="CHEBI:30616"/>
        <dbReference type="ChEBI" id="CHEBI:61977"/>
        <dbReference type="ChEBI" id="CHEBI:456216"/>
        <dbReference type="EC" id="2.7.11.1"/>
    </reaction>
</comment>
<evidence type="ECO:0000256" key="4">
    <source>
        <dbReference type="ARBA" id="ARBA00022741"/>
    </source>
</evidence>
<dbReference type="FunFam" id="1.10.510.10:FF:000571">
    <property type="entry name" value="Maternal embryonic leucine zipper kinase"/>
    <property type="match status" value="1"/>
</dbReference>
<feature type="compositionally biased region" description="Basic and acidic residues" evidence="9">
    <location>
        <begin position="349"/>
        <end position="364"/>
    </location>
</feature>
<evidence type="ECO:0000256" key="2">
    <source>
        <dbReference type="ARBA" id="ARBA00022527"/>
    </source>
</evidence>
<dbReference type="AlphaFoldDB" id="A0A6B2KZD1"/>
<dbReference type="InterPro" id="IPR011009">
    <property type="entry name" value="Kinase-like_dom_sf"/>
</dbReference>
<keyword evidence="5" id="KW-0418">Kinase</keyword>
<evidence type="ECO:0000259" key="10">
    <source>
        <dbReference type="PROSITE" id="PS50011"/>
    </source>
</evidence>
<dbReference type="Pfam" id="PF00069">
    <property type="entry name" value="Pkinase"/>
    <property type="match status" value="1"/>
</dbReference>
<feature type="domain" description="KA1" evidence="11">
    <location>
        <begin position="560"/>
        <end position="608"/>
    </location>
</feature>
<keyword evidence="4" id="KW-0547">Nucleotide-binding</keyword>
<evidence type="ECO:0000313" key="12">
    <source>
        <dbReference type="EMBL" id="NDV30059.1"/>
    </source>
</evidence>
<dbReference type="InterPro" id="IPR028375">
    <property type="entry name" value="KA1/Ssp2_C"/>
</dbReference>
<dbReference type="InterPro" id="IPR001772">
    <property type="entry name" value="KA1_dom"/>
</dbReference>
<name>A0A6B2KZD1_9EUKA</name>
<proteinExistence type="predicted"/>
<feature type="region of interest" description="Disordered" evidence="9">
    <location>
        <begin position="333"/>
        <end position="454"/>
    </location>
</feature>
<dbReference type="GO" id="GO:0035556">
    <property type="term" value="P:intracellular signal transduction"/>
    <property type="evidence" value="ECO:0007669"/>
    <property type="project" value="TreeGrafter"/>
</dbReference>
<keyword evidence="2" id="KW-0723">Serine/threonine-protein kinase</keyword>
<evidence type="ECO:0000256" key="8">
    <source>
        <dbReference type="ARBA" id="ARBA00048679"/>
    </source>
</evidence>
<keyword evidence="6" id="KW-0067">ATP-binding</keyword>
<evidence type="ECO:0000256" key="1">
    <source>
        <dbReference type="ARBA" id="ARBA00012513"/>
    </source>
</evidence>
<dbReference type="SUPFAM" id="SSF56112">
    <property type="entry name" value="Protein kinase-like (PK-like)"/>
    <property type="match status" value="1"/>
</dbReference>
<evidence type="ECO:0000259" key="11">
    <source>
        <dbReference type="PROSITE" id="PS50032"/>
    </source>
</evidence>
<dbReference type="PANTHER" id="PTHR24346">
    <property type="entry name" value="MAP/MICROTUBULE AFFINITY-REGULATING KINASE"/>
    <property type="match status" value="1"/>
</dbReference>
<feature type="region of interest" description="Disordered" evidence="9">
    <location>
        <begin position="469"/>
        <end position="506"/>
    </location>
</feature>
<dbReference type="EMBL" id="GIBP01001090">
    <property type="protein sequence ID" value="NDV30059.1"/>
    <property type="molecule type" value="Transcribed_RNA"/>
</dbReference>
<accession>A0A6B2KZD1</accession>
<feature type="compositionally biased region" description="Polar residues" evidence="9">
    <location>
        <begin position="432"/>
        <end position="454"/>
    </location>
</feature>
<evidence type="ECO:0000256" key="5">
    <source>
        <dbReference type="ARBA" id="ARBA00022777"/>
    </source>
</evidence>
<organism evidence="12">
    <name type="scientific">Arcella intermedia</name>
    <dbReference type="NCBI Taxonomy" id="1963864"/>
    <lineage>
        <taxon>Eukaryota</taxon>
        <taxon>Amoebozoa</taxon>
        <taxon>Tubulinea</taxon>
        <taxon>Elardia</taxon>
        <taxon>Arcellinida</taxon>
        <taxon>Sphaerothecina</taxon>
        <taxon>Arcellidae</taxon>
        <taxon>Arcella</taxon>
    </lineage>
</organism>
<dbReference type="SMART" id="SM00220">
    <property type="entry name" value="S_TKc"/>
    <property type="match status" value="1"/>
</dbReference>
<evidence type="ECO:0000256" key="7">
    <source>
        <dbReference type="ARBA" id="ARBA00047899"/>
    </source>
</evidence>
<dbReference type="PROSITE" id="PS50032">
    <property type="entry name" value="KA1"/>
    <property type="match status" value="1"/>
</dbReference>
<evidence type="ECO:0000256" key="3">
    <source>
        <dbReference type="ARBA" id="ARBA00022679"/>
    </source>
</evidence>
<dbReference type="GO" id="GO:0005737">
    <property type="term" value="C:cytoplasm"/>
    <property type="evidence" value="ECO:0007669"/>
    <property type="project" value="TreeGrafter"/>
</dbReference>
<reference evidence="12" key="1">
    <citation type="journal article" date="2020" name="J. Eukaryot. Microbiol.">
        <title>De novo Sequencing, Assembly and Annotation of the Transcriptome for the Free-Living Testate Amoeba Arcella intermedia.</title>
        <authorList>
            <person name="Ribeiro G.M."/>
            <person name="Porfirio-Sousa A.L."/>
            <person name="Maurer-Alcala X.X."/>
            <person name="Katz L.A."/>
            <person name="Lahr D.J.G."/>
        </authorList>
    </citation>
    <scope>NUCLEOTIDE SEQUENCE</scope>
</reference>
<dbReference type="InterPro" id="IPR000719">
    <property type="entry name" value="Prot_kinase_dom"/>
</dbReference>
<dbReference type="Gene3D" id="3.30.310.80">
    <property type="entry name" value="Kinase associated domain 1, KA1"/>
    <property type="match status" value="1"/>
</dbReference>
<dbReference type="SUPFAM" id="SSF103243">
    <property type="entry name" value="KA1-like"/>
    <property type="match status" value="1"/>
</dbReference>
<feature type="domain" description="Protein kinase" evidence="10">
    <location>
        <begin position="1"/>
        <end position="202"/>
    </location>
</feature>
<evidence type="ECO:0000256" key="6">
    <source>
        <dbReference type="ARBA" id="ARBA00022840"/>
    </source>
</evidence>
<feature type="compositionally biased region" description="Polar residues" evidence="9">
    <location>
        <begin position="383"/>
        <end position="396"/>
    </location>
</feature>
<dbReference type="PROSITE" id="PS50011">
    <property type="entry name" value="PROTEIN_KINASE_DOM"/>
    <property type="match status" value="1"/>
</dbReference>
<feature type="compositionally biased region" description="Basic residues" evidence="9">
    <location>
        <begin position="474"/>
        <end position="487"/>
    </location>
</feature>
<comment type="catalytic activity">
    <reaction evidence="8">
        <text>L-seryl-[protein] + ATP = O-phospho-L-seryl-[protein] + ADP + H(+)</text>
        <dbReference type="Rhea" id="RHEA:17989"/>
        <dbReference type="Rhea" id="RHEA-COMP:9863"/>
        <dbReference type="Rhea" id="RHEA-COMP:11604"/>
        <dbReference type="ChEBI" id="CHEBI:15378"/>
        <dbReference type="ChEBI" id="CHEBI:29999"/>
        <dbReference type="ChEBI" id="CHEBI:30616"/>
        <dbReference type="ChEBI" id="CHEBI:83421"/>
        <dbReference type="ChEBI" id="CHEBI:456216"/>
        <dbReference type="EC" id="2.7.11.1"/>
    </reaction>
</comment>
<dbReference type="GO" id="GO:0004674">
    <property type="term" value="F:protein serine/threonine kinase activity"/>
    <property type="evidence" value="ECO:0007669"/>
    <property type="project" value="UniProtKB-KW"/>
</dbReference>
<dbReference type="EC" id="2.7.11.1" evidence="1"/>
<keyword evidence="3" id="KW-0808">Transferase</keyword>
<evidence type="ECO:0000256" key="9">
    <source>
        <dbReference type="SAM" id="MobiDB-lite"/>
    </source>
</evidence>
<dbReference type="PROSITE" id="PS00108">
    <property type="entry name" value="PROTEIN_KINASE_ST"/>
    <property type="match status" value="1"/>
</dbReference>
<dbReference type="InterPro" id="IPR008271">
    <property type="entry name" value="Ser/Thr_kinase_AS"/>
</dbReference>
<sequence length="608" mass="69163">MRLKHPNIVNLKKVVNDEKRGRSYMIFEYAAQGELFDYIVSHGRLSERDARKFMRQIVSALEYCHSLLIIHRDLKPENLLLDDSYNIKISDFGLSNIMEPGKRFNTFCGSLHYACPEILRGEEYVGPGVDIWSIGIILYCLVVGRQPWDADNAEGLIHAILEEGLEVPSGLSENCVDLLLQMLRVSEYDRIPIAKIRVHPWILEGYNAPPPSYLPPSQTITQIDESILEDLYQLSFLESYESEYLEGVREELLSNKRSQLVVVYNLILQQKNEKKKQGESSKAKSIEIVKASSVEMEAKQINVQSETKKTEKEVDKKAQDAIDPCLQYKDLSATTPSSVRQKKKIVISHNKDKDKALESTPEKPTKRKTHKKAPPVQSPIEKVTTSTRQRASSLSNKGGKAAPYENEEEEESSSDNSPGGLHLGDSDEEIEQQSPLSVSQIKSNDTRNRSSSLSRPVLDFDDVINGKISASAKTPKKRSQTPQKTKRPTVLSEELFQPPPQPKEKLNNASDIQGSMSLISENISSKPLEQICSEVVRVLSSNEAVKFRRRKNRYIWKCSCEIQHELVQMEIEIMNTKNETHGVLFRRVRGSFPNYQEFYQIIRKDLKI</sequence>
<protein>
    <recommendedName>
        <fullName evidence="1">non-specific serine/threonine protein kinase</fullName>
        <ecNumber evidence="1">2.7.11.1</ecNumber>
    </recommendedName>
</protein>
<dbReference type="PANTHER" id="PTHR24346:SF82">
    <property type="entry name" value="KP78A-RELATED"/>
    <property type="match status" value="1"/>
</dbReference>
<dbReference type="Gene3D" id="1.10.510.10">
    <property type="entry name" value="Transferase(Phosphotransferase) domain 1"/>
    <property type="match status" value="1"/>
</dbReference>